<accession>A0A1M5WK00</accession>
<gene>
    <name evidence="2" type="ORF">SAMN02745207_02953</name>
</gene>
<dbReference type="OrthoDB" id="9808347at2"/>
<protein>
    <submittedName>
        <fullName evidence="2">L-aminopeptidase/D-esterase</fullName>
    </submittedName>
</protein>
<dbReference type="Gene3D" id="3.60.70.12">
    <property type="entry name" value="L-amino peptidase D-ALA esterase/amidase"/>
    <property type="match status" value="1"/>
</dbReference>
<comment type="similarity">
    <text evidence="1">Belongs to the peptidase S58 family.</text>
</comment>
<dbReference type="InterPro" id="IPR016117">
    <property type="entry name" value="ArgJ-like_dom_sf"/>
</dbReference>
<keyword evidence="2" id="KW-0378">Hydrolase</keyword>
<keyword evidence="3" id="KW-1185">Reference proteome</keyword>
<dbReference type="Pfam" id="PF03576">
    <property type="entry name" value="Peptidase_S58"/>
    <property type="match status" value="1"/>
</dbReference>
<evidence type="ECO:0000313" key="2">
    <source>
        <dbReference type="EMBL" id="SHH87920.1"/>
    </source>
</evidence>
<name>A0A1M5WK00_9CLOT</name>
<keyword evidence="2" id="KW-0645">Protease</keyword>
<organism evidence="2 3">
    <name type="scientific">Clostridium grantii DSM 8605</name>
    <dbReference type="NCBI Taxonomy" id="1121316"/>
    <lineage>
        <taxon>Bacteria</taxon>
        <taxon>Bacillati</taxon>
        <taxon>Bacillota</taxon>
        <taxon>Clostridia</taxon>
        <taxon>Eubacteriales</taxon>
        <taxon>Clostridiaceae</taxon>
        <taxon>Clostridium</taxon>
    </lineage>
</organism>
<sequence length="319" mass="33709">MEKINIEEIKDFRIGNSEYNEGVTGCTVIICEEGATAGIEVKGGAPGTRETDLLNPVNMVDKIHGILLTGGSAFGLDAASGVMEYLEEREIGFDVGVTKVPIVCAAALFDLAIGNYKIRPDKKLGYEACVDSEKRNIKEGNYGAGLGATIGKILGPQNSMKGGLGTYAVKIGELMIGAVVAVNALGDVFDSEENKIIAGVLDSEKKNLLNTESIMVSKYDDKTNLFNGNTTIGAIITNGKLTKSEANKVASMAHNGFARSIRPVHTMFDGDTIFTMASGKIIVDVNTIGMISANIMEKAVVNAIKNAESICGINSFANL</sequence>
<dbReference type="PANTHER" id="PTHR36512:SF3">
    <property type="entry name" value="BLR5678 PROTEIN"/>
    <property type="match status" value="1"/>
</dbReference>
<proteinExistence type="inferred from homology"/>
<dbReference type="CDD" id="cd02252">
    <property type="entry name" value="nylC_like"/>
    <property type="match status" value="1"/>
</dbReference>
<dbReference type="EMBL" id="FQXM01000018">
    <property type="protein sequence ID" value="SHH87920.1"/>
    <property type="molecule type" value="Genomic_DNA"/>
</dbReference>
<dbReference type="Proteomes" id="UP000184447">
    <property type="component" value="Unassembled WGS sequence"/>
</dbReference>
<dbReference type="STRING" id="1121316.SAMN02745207_02953"/>
<dbReference type="InterPro" id="IPR005321">
    <property type="entry name" value="Peptidase_S58_DmpA"/>
</dbReference>
<dbReference type="PANTHER" id="PTHR36512">
    <property type="entry name" value="D-AMINOPEPTIDASE"/>
    <property type="match status" value="1"/>
</dbReference>
<dbReference type="SUPFAM" id="SSF56266">
    <property type="entry name" value="DmpA/ArgJ-like"/>
    <property type="match status" value="1"/>
</dbReference>
<reference evidence="2 3" key="1">
    <citation type="submission" date="2016-11" db="EMBL/GenBank/DDBJ databases">
        <authorList>
            <person name="Jaros S."/>
            <person name="Januszkiewicz K."/>
            <person name="Wedrychowicz H."/>
        </authorList>
    </citation>
    <scope>NUCLEOTIDE SEQUENCE [LARGE SCALE GENOMIC DNA]</scope>
    <source>
        <strain evidence="2 3">DSM 8605</strain>
    </source>
</reference>
<evidence type="ECO:0000256" key="1">
    <source>
        <dbReference type="ARBA" id="ARBA00007068"/>
    </source>
</evidence>
<keyword evidence="2" id="KW-0031">Aminopeptidase</keyword>
<dbReference type="AlphaFoldDB" id="A0A1M5WK00"/>
<evidence type="ECO:0000313" key="3">
    <source>
        <dbReference type="Proteomes" id="UP000184447"/>
    </source>
</evidence>
<dbReference type="GO" id="GO:0004177">
    <property type="term" value="F:aminopeptidase activity"/>
    <property type="evidence" value="ECO:0007669"/>
    <property type="project" value="UniProtKB-KW"/>
</dbReference>
<dbReference type="RefSeq" id="WP_073339178.1">
    <property type="nucleotide sequence ID" value="NZ_FQXM01000018.1"/>
</dbReference>